<feature type="compositionally biased region" description="Basic and acidic residues" evidence="3">
    <location>
        <begin position="340"/>
        <end position="355"/>
    </location>
</feature>
<dbReference type="Pfam" id="PF00990">
    <property type="entry name" value="GGDEF"/>
    <property type="match status" value="2"/>
</dbReference>
<dbReference type="GO" id="GO:0043709">
    <property type="term" value="P:cell adhesion involved in single-species biofilm formation"/>
    <property type="evidence" value="ECO:0007669"/>
    <property type="project" value="TreeGrafter"/>
</dbReference>
<organism evidence="6 7">
    <name type="scientific">Candidatus Sulfotelmatobacter kueseliae</name>
    <dbReference type="NCBI Taxonomy" id="2042962"/>
    <lineage>
        <taxon>Bacteria</taxon>
        <taxon>Pseudomonadati</taxon>
        <taxon>Acidobacteriota</taxon>
        <taxon>Terriglobia</taxon>
        <taxon>Terriglobales</taxon>
        <taxon>Candidatus Korobacteraceae</taxon>
        <taxon>Candidatus Sulfotelmatobacter</taxon>
    </lineage>
</organism>
<dbReference type="GO" id="GO:1902201">
    <property type="term" value="P:negative regulation of bacterial-type flagellum-dependent cell motility"/>
    <property type="evidence" value="ECO:0007669"/>
    <property type="project" value="TreeGrafter"/>
</dbReference>
<feature type="transmembrane region" description="Helical" evidence="4">
    <location>
        <begin position="62"/>
        <end position="85"/>
    </location>
</feature>
<protein>
    <recommendedName>
        <fullName evidence="1">diguanylate cyclase</fullName>
        <ecNumber evidence="1">2.7.7.65</ecNumber>
    </recommendedName>
</protein>
<dbReference type="GO" id="GO:0052621">
    <property type="term" value="F:diguanylate cyclase activity"/>
    <property type="evidence" value="ECO:0007669"/>
    <property type="project" value="UniProtKB-EC"/>
</dbReference>
<gene>
    <name evidence="6" type="ORF">SBA1_140028</name>
</gene>
<evidence type="ECO:0000313" key="7">
    <source>
        <dbReference type="Proteomes" id="UP000238701"/>
    </source>
</evidence>
<dbReference type="SUPFAM" id="SSF55073">
    <property type="entry name" value="Nucleotide cyclase"/>
    <property type="match status" value="1"/>
</dbReference>
<dbReference type="InterPro" id="IPR029787">
    <property type="entry name" value="Nucleotide_cyclase"/>
</dbReference>
<evidence type="ECO:0000259" key="5">
    <source>
        <dbReference type="PROSITE" id="PS50887"/>
    </source>
</evidence>
<dbReference type="OrthoDB" id="9759607at2"/>
<feature type="domain" description="GGDEF" evidence="5">
    <location>
        <begin position="257"/>
        <end position="425"/>
    </location>
</feature>
<dbReference type="InterPro" id="IPR050469">
    <property type="entry name" value="Diguanylate_Cyclase"/>
</dbReference>
<feature type="transmembrane region" description="Helical" evidence="4">
    <location>
        <begin position="91"/>
        <end position="110"/>
    </location>
</feature>
<dbReference type="PANTHER" id="PTHR45138:SF9">
    <property type="entry name" value="DIGUANYLATE CYCLASE DGCM-RELATED"/>
    <property type="match status" value="1"/>
</dbReference>
<dbReference type="SMART" id="SM00267">
    <property type="entry name" value="GGDEF"/>
    <property type="match status" value="1"/>
</dbReference>
<feature type="region of interest" description="Disordered" evidence="3">
    <location>
        <begin position="415"/>
        <end position="438"/>
    </location>
</feature>
<keyword evidence="4" id="KW-0472">Membrane</keyword>
<name>A0A2U3K694_9BACT</name>
<dbReference type="CDD" id="cd01949">
    <property type="entry name" value="GGDEF"/>
    <property type="match status" value="1"/>
</dbReference>
<sequence>MPVWTRTILKPLLIPGGIVLAGVAVLVHSGWLMLSVPTLSFLYYCALGGGMILAWRFHSSRIFFALLVLFLAQEAAALFGASHAAPGTAGWTSLEAVCVLVPLNFIAIALMQERGFVVTGIAPIGLFVFVQSVVVAVLCRADEMAPALPSHAHHVATTISLPGYGWAALGAAGVLLLVRTLITRKPADGALLWSLAAFSLSLYFVGTVRIASAYGAAAAFILAASIVESSYLMAFHDELTTLPARRAFNDALLRLGEPYSIAVADIDHFKRFNDTYGHDIGDQVLRLVAAHLARVTGGGQAYRCGGEEFAILFPGKTTPEVFDHLEQLRAQIEAAEFRLRGGDRREVPRGPDRRHEKTRGRPRATGAVQQLTEAKPAGSLSATVSIGVATSTGEKCTPDRVLEAADQALYRAKANGRNRVEAASSNRKKPRMKTAGIA</sequence>
<feature type="transmembrane region" description="Helical" evidence="4">
    <location>
        <begin position="158"/>
        <end position="178"/>
    </location>
</feature>
<feature type="transmembrane region" description="Helical" evidence="4">
    <location>
        <begin position="214"/>
        <end position="235"/>
    </location>
</feature>
<dbReference type="Proteomes" id="UP000238701">
    <property type="component" value="Unassembled WGS sequence"/>
</dbReference>
<reference evidence="7" key="1">
    <citation type="submission" date="2018-02" db="EMBL/GenBank/DDBJ databases">
        <authorList>
            <person name="Hausmann B."/>
        </authorList>
    </citation>
    <scope>NUCLEOTIDE SEQUENCE [LARGE SCALE GENOMIC DNA]</scope>
    <source>
        <strain evidence="7">Peat soil MAG SbA1</strain>
    </source>
</reference>
<keyword evidence="4" id="KW-1133">Transmembrane helix</keyword>
<proteinExistence type="predicted"/>
<evidence type="ECO:0000256" key="4">
    <source>
        <dbReference type="SAM" id="Phobius"/>
    </source>
</evidence>
<dbReference type="Gene3D" id="3.30.70.270">
    <property type="match status" value="1"/>
</dbReference>
<feature type="transmembrane region" description="Helical" evidence="4">
    <location>
        <begin position="38"/>
        <end position="55"/>
    </location>
</feature>
<evidence type="ECO:0000256" key="1">
    <source>
        <dbReference type="ARBA" id="ARBA00012528"/>
    </source>
</evidence>
<keyword evidence="4" id="KW-0812">Transmembrane</keyword>
<dbReference type="PANTHER" id="PTHR45138">
    <property type="entry name" value="REGULATORY COMPONENTS OF SENSORY TRANSDUCTION SYSTEM"/>
    <property type="match status" value="1"/>
</dbReference>
<evidence type="ECO:0000256" key="3">
    <source>
        <dbReference type="SAM" id="MobiDB-lite"/>
    </source>
</evidence>
<dbReference type="InterPro" id="IPR000160">
    <property type="entry name" value="GGDEF_dom"/>
</dbReference>
<dbReference type="EC" id="2.7.7.65" evidence="1"/>
<feature type="region of interest" description="Disordered" evidence="3">
    <location>
        <begin position="340"/>
        <end position="367"/>
    </location>
</feature>
<dbReference type="InterPro" id="IPR043128">
    <property type="entry name" value="Rev_trsase/Diguanyl_cyclase"/>
</dbReference>
<feature type="transmembrane region" description="Helical" evidence="4">
    <location>
        <begin position="190"/>
        <end position="208"/>
    </location>
</feature>
<dbReference type="AlphaFoldDB" id="A0A2U3K694"/>
<accession>A0A2U3K694</accession>
<dbReference type="NCBIfam" id="TIGR00254">
    <property type="entry name" value="GGDEF"/>
    <property type="match status" value="1"/>
</dbReference>
<dbReference type="EMBL" id="OMOD01000046">
    <property type="protein sequence ID" value="SPF35138.1"/>
    <property type="molecule type" value="Genomic_DNA"/>
</dbReference>
<evidence type="ECO:0000313" key="6">
    <source>
        <dbReference type="EMBL" id="SPF35138.1"/>
    </source>
</evidence>
<feature type="transmembrane region" description="Helical" evidence="4">
    <location>
        <begin position="12"/>
        <end position="32"/>
    </location>
</feature>
<dbReference type="GO" id="GO:0005886">
    <property type="term" value="C:plasma membrane"/>
    <property type="evidence" value="ECO:0007669"/>
    <property type="project" value="TreeGrafter"/>
</dbReference>
<evidence type="ECO:0000256" key="2">
    <source>
        <dbReference type="ARBA" id="ARBA00034247"/>
    </source>
</evidence>
<comment type="catalytic activity">
    <reaction evidence="2">
        <text>2 GTP = 3',3'-c-di-GMP + 2 diphosphate</text>
        <dbReference type="Rhea" id="RHEA:24898"/>
        <dbReference type="ChEBI" id="CHEBI:33019"/>
        <dbReference type="ChEBI" id="CHEBI:37565"/>
        <dbReference type="ChEBI" id="CHEBI:58805"/>
        <dbReference type="EC" id="2.7.7.65"/>
    </reaction>
</comment>
<feature type="transmembrane region" description="Helical" evidence="4">
    <location>
        <begin position="117"/>
        <end position="138"/>
    </location>
</feature>
<dbReference type="PROSITE" id="PS50887">
    <property type="entry name" value="GGDEF"/>
    <property type="match status" value="1"/>
</dbReference>